<dbReference type="OrthoDB" id="282973at2759"/>
<comment type="catalytic activity">
    <reaction evidence="9">
        <text>a sphingomyelin + H2O = phosphocholine + an N-acylsphing-4-enine + H(+)</text>
        <dbReference type="Rhea" id="RHEA:19253"/>
        <dbReference type="ChEBI" id="CHEBI:15377"/>
        <dbReference type="ChEBI" id="CHEBI:15378"/>
        <dbReference type="ChEBI" id="CHEBI:17636"/>
        <dbReference type="ChEBI" id="CHEBI:52639"/>
        <dbReference type="ChEBI" id="CHEBI:295975"/>
        <dbReference type="EC" id="3.1.4.12"/>
    </reaction>
</comment>
<evidence type="ECO:0000256" key="5">
    <source>
        <dbReference type="ARBA" id="ARBA00022729"/>
    </source>
</evidence>
<dbReference type="GO" id="GO:0016020">
    <property type="term" value="C:membrane"/>
    <property type="evidence" value="ECO:0007669"/>
    <property type="project" value="GOC"/>
</dbReference>
<dbReference type="PIRSF" id="PIRSF000948">
    <property type="entry name" value="Sphingomy_PDE"/>
    <property type="match status" value="1"/>
</dbReference>
<reference evidence="15" key="1">
    <citation type="submission" date="2020-08" db="EMBL/GenBank/DDBJ databases">
        <title>Genome sequencing and assembly of the red palm weevil Rhynchophorus ferrugineus.</title>
        <authorList>
            <person name="Dias G.B."/>
            <person name="Bergman C.M."/>
            <person name="Manee M."/>
        </authorList>
    </citation>
    <scope>NUCLEOTIDE SEQUENCE</scope>
    <source>
        <strain evidence="15">AA-2017</strain>
        <tissue evidence="15">Whole larva</tissue>
    </source>
</reference>
<comment type="similarity">
    <text evidence="2 9">Belongs to the acid sphingomyelinase family.</text>
</comment>
<dbReference type="InterPro" id="IPR029052">
    <property type="entry name" value="Metallo-depent_PP-like"/>
</dbReference>
<evidence type="ECO:0000259" key="13">
    <source>
        <dbReference type="Pfam" id="PF00149"/>
    </source>
</evidence>
<dbReference type="GO" id="GO:0016798">
    <property type="term" value="F:hydrolase activity, acting on glycosyl bonds"/>
    <property type="evidence" value="ECO:0007669"/>
    <property type="project" value="UniProtKB-KW"/>
</dbReference>
<evidence type="ECO:0000256" key="7">
    <source>
        <dbReference type="ARBA" id="ARBA00022833"/>
    </source>
</evidence>
<dbReference type="PANTHER" id="PTHR10340">
    <property type="entry name" value="SPHINGOMYELIN PHOSPHODIESTERASE"/>
    <property type="match status" value="1"/>
</dbReference>
<evidence type="ECO:0000256" key="11">
    <source>
        <dbReference type="PIRSR" id="PIRSR000948-2"/>
    </source>
</evidence>
<dbReference type="GO" id="GO:0061750">
    <property type="term" value="F:acid sphingomyelin phosphodiesterase activity"/>
    <property type="evidence" value="ECO:0007669"/>
    <property type="project" value="TreeGrafter"/>
</dbReference>
<feature type="binding site" evidence="10">
    <location>
        <position position="182"/>
    </location>
    <ligand>
        <name>Zn(2+)</name>
        <dbReference type="ChEBI" id="CHEBI:29105"/>
        <label>1</label>
    </ligand>
</feature>
<dbReference type="PANTHER" id="PTHR10340:SF29">
    <property type="entry name" value="SPHINGOMYELIN PHOSPHODIESTERASE"/>
    <property type="match status" value="1"/>
</dbReference>
<feature type="domain" description="Sphingomyelin phosphodiesterase C-terminal" evidence="14">
    <location>
        <begin position="468"/>
        <end position="577"/>
    </location>
</feature>
<organism evidence="15 16">
    <name type="scientific">Rhynchophorus ferrugineus</name>
    <name type="common">Red palm weevil</name>
    <name type="synonym">Curculio ferrugineus</name>
    <dbReference type="NCBI Taxonomy" id="354439"/>
    <lineage>
        <taxon>Eukaryota</taxon>
        <taxon>Metazoa</taxon>
        <taxon>Ecdysozoa</taxon>
        <taxon>Arthropoda</taxon>
        <taxon>Hexapoda</taxon>
        <taxon>Insecta</taxon>
        <taxon>Pterygota</taxon>
        <taxon>Neoptera</taxon>
        <taxon>Endopterygota</taxon>
        <taxon>Coleoptera</taxon>
        <taxon>Polyphaga</taxon>
        <taxon>Cucujiformia</taxon>
        <taxon>Curculionidae</taxon>
        <taxon>Dryophthorinae</taxon>
        <taxon>Rhynchophorus</taxon>
    </lineage>
</organism>
<dbReference type="GO" id="GO:0046513">
    <property type="term" value="P:ceramide biosynthetic process"/>
    <property type="evidence" value="ECO:0007669"/>
    <property type="project" value="TreeGrafter"/>
</dbReference>
<dbReference type="AlphaFoldDB" id="A0A834I3H2"/>
<evidence type="ECO:0000256" key="4">
    <source>
        <dbReference type="ARBA" id="ARBA00022723"/>
    </source>
</evidence>
<evidence type="ECO:0000256" key="10">
    <source>
        <dbReference type="PIRSR" id="PIRSR000948-1"/>
    </source>
</evidence>
<feature type="signal peptide" evidence="12">
    <location>
        <begin position="1"/>
        <end position="22"/>
    </location>
</feature>
<keyword evidence="9" id="KW-0326">Glycosidase</keyword>
<feature type="disulfide bond" evidence="11">
    <location>
        <begin position="561"/>
        <end position="565"/>
    </location>
</feature>
<dbReference type="Pfam" id="PF00149">
    <property type="entry name" value="Metallophos"/>
    <property type="match status" value="1"/>
</dbReference>
<dbReference type="EMBL" id="JAACXV010013802">
    <property type="protein sequence ID" value="KAF7272239.1"/>
    <property type="molecule type" value="Genomic_DNA"/>
</dbReference>
<dbReference type="Gene3D" id="3.60.21.10">
    <property type="match status" value="2"/>
</dbReference>
<comment type="function">
    <text evidence="9">Converts sphingomyelin to ceramide.</text>
</comment>
<dbReference type="Proteomes" id="UP000625711">
    <property type="component" value="Unassembled WGS sequence"/>
</dbReference>
<dbReference type="Pfam" id="PF19272">
    <property type="entry name" value="ASMase_C"/>
    <property type="match status" value="1"/>
</dbReference>
<evidence type="ECO:0000256" key="3">
    <source>
        <dbReference type="ARBA" id="ARBA00022525"/>
    </source>
</evidence>
<evidence type="ECO:0000256" key="6">
    <source>
        <dbReference type="ARBA" id="ARBA00022801"/>
    </source>
</evidence>
<feature type="binding site" evidence="10">
    <location>
        <position position="294"/>
    </location>
    <ligand>
        <name>Zn(2+)</name>
        <dbReference type="ChEBI" id="CHEBI:29105"/>
        <label>2</label>
    </ligand>
</feature>
<dbReference type="EC" id="3.1.4.12" evidence="9"/>
<dbReference type="InterPro" id="IPR045473">
    <property type="entry name" value="ASM_C"/>
</dbReference>
<evidence type="ECO:0000256" key="2">
    <source>
        <dbReference type="ARBA" id="ARBA00008234"/>
    </source>
</evidence>
<evidence type="ECO:0000256" key="1">
    <source>
        <dbReference type="ARBA" id="ARBA00004613"/>
    </source>
</evidence>
<feature type="binding site" evidence="10">
    <location>
        <position position="402"/>
    </location>
    <ligand>
        <name>Zn(2+)</name>
        <dbReference type="ChEBI" id="CHEBI:29105"/>
        <label>2</label>
    </ligand>
</feature>
<name>A0A834I3H2_RHYFE</name>
<dbReference type="GO" id="GO:0006685">
    <property type="term" value="P:sphingomyelin catabolic process"/>
    <property type="evidence" value="ECO:0007669"/>
    <property type="project" value="UniProtKB-UniRule"/>
</dbReference>
<gene>
    <name evidence="15" type="ORF">GWI33_014951</name>
</gene>
<comment type="subcellular location">
    <subcellularLocation>
        <location evidence="1">Secreted</location>
    </subcellularLocation>
</comment>
<feature type="binding site" evidence="10">
    <location>
        <position position="438"/>
    </location>
    <ligand>
        <name>Zn(2+)</name>
        <dbReference type="ChEBI" id="CHEBI:29105"/>
        <label>1</label>
    </ligand>
</feature>
<evidence type="ECO:0000256" key="8">
    <source>
        <dbReference type="ARBA" id="ARBA00023180"/>
    </source>
</evidence>
<feature type="domain" description="Calcineurin-like phosphoesterase" evidence="13">
    <location>
        <begin position="176"/>
        <end position="439"/>
    </location>
</feature>
<dbReference type="InterPro" id="IPR004843">
    <property type="entry name" value="Calcineurin-like_PHP"/>
</dbReference>
<comment type="cofactor">
    <cofactor evidence="10">
        <name>Zn(2+)</name>
        <dbReference type="ChEBI" id="CHEBI:29105"/>
    </cofactor>
    <text evidence="10">Binds 2 Zn(2+) ions per subunit.</text>
</comment>
<feature type="binding site" evidence="10">
    <location>
        <position position="254"/>
    </location>
    <ligand>
        <name>Zn(2+)</name>
        <dbReference type="ChEBI" id="CHEBI:29105"/>
        <label>2</label>
    </ligand>
</feature>
<protein>
    <recommendedName>
        <fullName evidence="9">Sphingomyelin phosphodiesterase</fullName>
        <ecNumber evidence="9">3.1.4.12</ecNumber>
    </recommendedName>
</protein>
<dbReference type="InterPro" id="IPR011160">
    <property type="entry name" value="Sphingomy_PDE"/>
</dbReference>
<proteinExistence type="inferred from homology"/>
<dbReference type="GO" id="GO:0005615">
    <property type="term" value="C:extracellular space"/>
    <property type="evidence" value="ECO:0007669"/>
    <property type="project" value="TreeGrafter"/>
</dbReference>
<keyword evidence="3" id="KW-0964">Secreted</keyword>
<keyword evidence="6 9" id="KW-0378">Hydrolase</keyword>
<feature type="binding site" evidence="10">
    <location>
        <position position="184"/>
    </location>
    <ligand>
        <name>Zn(2+)</name>
        <dbReference type="ChEBI" id="CHEBI:29105"/>
        <label>1</label>
    </ligand>
</feature>
<evidence type="ECO:0000313" key="16">
    <source>
        <dbReference type="Proteomes" id="UP000625711"/>
    </source>
</evidence>
<feature type="binding site" evidence="10">
    <location>
        <position position="436"/>
    </location>
    <ligand>
        <name>Zn(2+)</name>
        <dbReference type="ChEBI" id="CHEBI:29105"/>
        <label>2</label>
    </ligand>
</feature>
<evidence type="ECO:0000256" key="9">
    <source>
        <dbReference type="PIRNR" id="PIRNR000948"/>
    </source>
</evidence>
<accession>A0A834I3H2</accession>
<dbReference type="CDD" id="cd00842">
    <property type="entry name" value="MPP_ASMase"/>
    <property type="match status" value="1"/>
</dbReference>
<keyword evidence="16" id="KW-1185">Reference proteome</keyword>
<feature type="disulfide bond" evidence="11">
    <location>
        <begin position="197"/>
        <end position="202"/>
    </location>
</feature>
<keyword evidence="7 10" id="KW-0862">Zinc</keyword>
<sequence>MKEFGVLSILLLGMACVSITDGKDVLKTYKNSLQQFHESRLISEEHHQVLREIQHMQYSGELKDALLCDLCVIGADALILEWRLDMSLDAIELEAIGVCTLLGIETGEVCRGVIERNIDIFDYIIRANPDLKGERICSVILQNDGCDKTVFEWTVDIPEGETVPRKNLSNPETSFNILHISDVHYNPLYKEGKLKDCDEPLCCQYDQPDGDPDAGTACGYWSEYEKADTSEALTDETIRKAAEFEFDYVYFTGDAVAHRVWETSIENNSESMKSLFRKMKRAFKNIPIYPALGNHEPSPLNEYSIGEDLDPKISSKWLYRLITTEFSQWLPKEAKRTLMRGGFYSVSPREGLRIVVVNSNVAYIMNWWLIHDDVDPFGQLAWLAQTLKEAEDANEVVHILSHIPSGKADLLQVWSREYHRIIDRFSGTIGAQFNGHTHHDQFMVYYSSKNTSEVTSIAINGASVMPDRSNPSFKILNVDEASFDLLDTDEWTFNLTEANQNGNQTPNWYKLYSFREEYGVSSLSPPVFSEFMPKLAANHSLLYNYHILRYRNSDLAIDGGCDDSCKSNYLCEIAVSKVGDTTQCEELQKIFDRS</sequence>
<keyword evidence="4 10" id="KW-0479">Metal-binding</keyword>
<dbReference type="SUPFAM" id="SSF56300">
    <property type="entry name" value="Metallo-dependent phosphatases"/>
    <property type="match status" value="1"/>
</dbReference>
<dbReference type="GO" id="GO:0005764">
    <property type="term" value="C:lysosome"/>
    <property type="evidence" value="ECO:0007669"/>
    <property type="project" value="TreeGrafter"/>
</dbReference>
<dbReference type="PROSITE" id="PS51257">
    <property type="entry name" value="PROKAR_LIPOPROTEIN"/>
    <property type="match status" value="1"/>
</dbReference>
<evidence type="ECO:0000256" key="12">
    <source>
        <dbReference type="SAM" id="SignalP"/>
    </source>
</evidence>
<evidence type="ECO:0000259" key="14">
    <source>
        <dbReference type="Pfam" id="PF19272"/>
    </source>
</evidence>
<feature type="chain" id="PRO_5032598881" description="Sphingomyelin phosphodiesterase" evidence="12">
    <location>
        <begin position="23"/>
        <end position="594"/>
    </location>
</feature>
<dbReference type="GO" id="GO:0046872">
    <property type="term" value="F:metal ion binding"/>
    <property type="evidence" value="ECO:0007669"/>
    <property type="project" value="UniProtKB-KW"/>
</dbReference>
<evidence type="ECO:0000313" key="15">
    <source>
        <dbReference type="EMBL" id="KAF7272239.1"/>
    </source>
</evidence>
<keyword evidence="11" id="KW-1015">Disulfide bond</keyword>
<feature type="disulfide bond" evidence="11">
    <location>
        <begin position="99"/>
        <end position="110"/>
    </location>
</feature>
<comment type="caution">
    <text evidence="15">The sequence shown here is derived from an EMBL/GenBank/DDBJ whole genome shotgun (WGS) entry which is preliminary data.</text>
</comment>
<feature type="binding site" evidence="10">
    <location>
        <position position="254"/>
    </location>
    <ligand>
        <name>Zn(2+)</name>
        <dbReference type="ChEBI" id="CHEBI:29105"/>
        <label>1</label>
    </ligand>
</feature>
<keyword evidence="8" id="KW-0325">Glycoprotein</keyword>
<keyword evidence="5 12" id="KW-0732">Signal</keyword>
<dbReference type="InterPro" id="IPR041805">
    <property type="entry name" value="ASMase/PPN1_MPP"/>
</dbReference>